<dbReference type="CDD" id="cd01335">
    <property type="entry name" value="Radical_SAM"/>
    <property type="match status" value="1"/>
</dbReference>
<evidence type="ECO:0000313" key="8">
    <source>
        <dbReference type="Proteomes" id="UP000179642"/>
    </source>
</evidence>
<dbReference type="SUPFAM" id="SSF102114">
    <property type="entry name" value="Radical SAM enzymes"/>
    <property type="match status" value="1"/>
</dbReference>
<organism evidence="7 8">
    <name type="scientific">Streptomyces monashensis</name>
    <dbReference type="NCBI Taxonomy" id="1678012"/>
    <lineage>
        <taxon>Bacteria</taxon>
        <taxon>Bacillati</taxon>
        <taxon>Actinomycetota</taxon>
        <taxon>Actinomycetes</taxon>
        <taxon>Kitasatosporales</taxon>
        <taxon>Streptomycetaceae</taxon>
        <taxon>Streptomyces</taxon>
    </lineage>
</organism>
<proteinExistence type="predicted"/>
<keyword evidence="2" id="KW-0949">S-adenosyl-L-methionine</keyword>
<dbReference type="SFLD" id="SFLDG01082">
    <property type="entry name" value="B12-binding_domain_containing"/>
    <property type="match status" value="1"/>
</dbReference>
<dbReference type="InterPro" id="IPR006638">
    <property type="entry name" value="Elp3/MiaA/NifB-like_rSAM"/>
</dbReference>
<dbReference type="Gene3D" id="3.40.50.280">
    <property type="entry name" value="Cobalamin-binding domain"/>
    <property type="match status" value="1"/>
</dbReference>
<name>A0A1S2P6X1_9ACTN</name>
<feature type="domain" description="Radical SAM core" evidence="6">
    <location>
        <begin position="262"/>
        <end position="476"/>
    </location>
</feature>
<dbReference type="PROSITE" id="PS51918">
    <property type="entry name" value="RADICAL_SAM"/>
    <property type="match status" value="1"/>
</dbReference>
<accession>A0A1S2P6X1</accession>
<dbReference type="NCBIfam" id="TIGR03975">
    <property type="entry name" value="rSAM_ocin_1"/>
    <property type="match status" value="1"/>
</dbReference>
<dbReference type="InterPro" id="IPR013785">
    <property type="entry name" value="Aldolase_TIM"/>
</dbReference>
<protein>
    <recommendedName>
        <fullName evidence="6">Radical SAM core domain-containing protein</fullName>
    </recommendedName>
</protein>
<dbReference type="SFLD" id="SFLDS00029">
    <property type="entry name" value="Radical_SAM"/>
    <property type="match status" value="1"/>
</dbReference>
<dbReference type="InterPro" id="IPR007197">
    <property type="entry name" value="rSAM"/>
</dbReference>
<dbReference type="InterPro" id="IPR058240">
    <property type="entry name" value="rSAM_sf"/>
</dbReference>
<dbReference type="SMART" id="SM00729">
    <property type="entry name" value="Elp3"/>
    <property type="match status" value="1"/>
</dbReference>
<comment type="caution">
    <text evidence="7">The sequence shown here is derived from an EMBL/GenBank/DDBJ whole genome shotgun (WGS) entry which is preliminary data.</text>
</comment>
<dbReference type="SFLD" id="SFLDF00324">
    <property type="entry name" value="bacteriocin_maturation"/>
    <property type="match status" value="1"/>
</dbReference>
<evidence type="ECO:0000256" key="2">
    <source>
        <dbReference type="ARBA" id="ARBA00022691"/>
    </source>
</evidence>
<dbReference type="EMBL" id="MLYO01000097">
    <property type="protein sequence ID" value="OIJ89367.1"/>
    <property type="molecule type" value="Genomic_DNA"/>
</dbReference>
<dbReference type="GO" id="GO:0046872">
    <property type="term" value="F:metal ion binding"/>
    <property type="evidence" value="ECO:0007669"/>
    <property type="project" value="UniProtKB-KW"/>
</dbReference>
<reference evidence="7 8" key="1">
    <citation type="submission" date="2016-10" db="EMBL/GenBank/DDBJ databases">
        <title>Genome sequence of Streptomyces sp. MUSC 1.</title>
        <authorList>
            <person name="Lee L.-H."/>
            <person name="Ser H.-L."/>
            <person name="Law J.W.-F."/>
        </authorList>
    </citation>
    <scope>NUCLEOTIDE SEQUENCE [LARGE SCALE GENOMIC DNA]</scope>
    <source>
        <strain evidence="7 8">MUSC 1</strain>
    </source>
</reference>
<evidence type="ECO:0000256" key="4">
    <source>
        <dbReference type="ARBA" id="ARBA00023004"/>
    </source>
</evidence>
<dbReference type="GO" id="GO:0003824">
    <property type="term" value="F:catalytic activity"/>
    <property type="evidence" value="ECO:0007669"/>
    <property type="project" value="InterPro"/>
</dbReference>
<dbReference type="Pfam" id="PF04055">
    <property type="entry name" value="Radical_SAM"/>
    <property type="match status" value="1"/>
</dbReference>
<dbReference type="Proteomes" id="UP000179642">
    <property type="component" value="Unassembled WGS sequence"/>
</dbReference>
<evidence type="ECO:0000259" key="6">
    <source>
        <dbReference type="PROSITE" id="PS51918"/>
    </source>
</evidence>
<keyword evidence="3" id="KW-0479">Metal-binding</keyword>
<dbReference type="PANTHER" id="PTHR43409:SF7">
    <property type="entry name" value="BLL1977 PROTEIN"/>
    <property type="match status" value="1"/>
</dbReference>
<keyword evidence="5" id="KW-0411">Iron-sulfur</keyword>
<comment type="cofactor">
    <cofactor evidence="1">
        <name>[4Fe-4S] cluster</name>
        <dbReference type="ChEBI" id="CHEBI:49883"/>
    </cofactor>
</comment>
<evidence type="ECO:0000256" key="3">
    <source>
        <dbReference type="ARBA" id="ARBA00022723"/>
    </source>
</evidence>
<dbReference type="GO" id="GO:0005829">
    <property type="term" value="C:cytosol"/>
    <property type="evidence" value="ECO:0007669"/>
    <property type="project" value="TreeGrafter"/>
</dbReference>
<dbReference type="GO" id="GO:0051536">
    <property type="term" value="F:iron-sulfur cluster binding"/>
    <property type="evidence" value="ECO:0007669"/>
    <property type="project" value="UniProtKB-KW"/>
</dbReference>
<evidence type="ECO:0000256" key="5">
    <source>
        <dbReference type="ARBA" id="ARBA00023014"/>
    </source>
</evidence>
<dbReference type="InterPro" id="IPR051198">
    <property type="entry name" value="BchE-like"/>
</dbReference>
<sequence length="618" mass="69192">MKADGLTVALINMPWARTSSPSIQCGLLKSELVAAGYTVDVHYLNLELAAEIGIKIYEAISHFGSDRVHLLGEWLFGRSAFDTDLESKAYLEAFPELENLVSGSGMELESLLTLREETLPRWIESLASADWGKYDLIGFTSTFEQNVAALALARAVKGRFPQVSLVFGGANFDGDMGVEFFNNFDFIDFAVTGEGDIAIVKIAESIATGSHDAIPGVCRRDGGEISVGAPAARIRDMDSIPTPNYDDYFSVIERRGHSTVIGRRNIRIPVEFSRGCWWGEKHHCTFCGLNASGMTYRSKSPELAVADLLTLAGKHRILELEAVDNIIDMQYLEKLCPVLADHNVDLDLFFEVKSNLQRRQIGRLASAGVRRIQPGIESLSTHVLGLMRKGTTMPFNVRFMKWATYYGINIIWNILMGFPGETDEDYERQVELIPSLYHLQPPGSAGRLWLERYSPYFTDPSFPITMVRPKEAYSFAYPVPGLNLHQIAYFFDHEVGNIASQRAHDAVVAAVERWHTIWRTRRPQLTYQRGPGFIHLWDTRGPKPEDATIYGWKAIAFELCSEVPHTPGRISEELQVLGHDISTERVTKFLESCADVRYVVMEDGKCLSLALPRVSSPV</sequence>
<evidence type="ECO:0000313" key="7">
    <source>
        <dbReference type="EMBL" id="OIJ89367.1"/>
    </source>
</evidence>
<dbReference type="Gene3D" id="3.20.20.70">
    <property type="entry name" value="Aldolase class I"/>
    <property type="match status" value="1"/>
</dbReference>
<keyword evidence="8" id="KW-1185">Reference proteome</keyword>
<dbReference type="AlphaFoldDB" id="A0A1S2P6X1"/>
<evidence type="ECO:0000256" key="1">
    <source>
        <dbReference type="ARBA" id="ARBA00001966"/>
    </source>
</evidence>
<gene>
    <name evidence="7" type="ORF">BIV23_41620</name>
</gene>
<keyword evidence="4" id="KW-0408">Iron</keyword>
<dbReference type="InterPro" id="IPR023984">
    <property type="entry name" value="rSAM_ocin_1"/>
</dbReference>
<dbReference type="PANTHER" id="PTHR43409">
    <property type="entry name" value="ANAEROBIC MAGNESIUM-PROTOPORPHYRIN IX MONOMETHYL ESTER CYCLASE-RELATED"/>
    <property type="match status" value="1"/>
</dbReference>